<evidence type="ECO:0000313" key="17">
    <source>
        <dbReference type="Proteomes" id="UP001595916"/>
    </source>
</evidence>
<dbReference type="NCBIfam" id="NF004160">
    <property type="entry name" value="PRK05627.1-3"/>
    <property type="match status" value="1"/>
</dbReference>
<dbReference type="Gene3D" id="2.40.30.30">
    <property type="entry name" value="Riboflavin kinase-like"/>
    <property type="match status" value="1"/>
</dbReference>
<evidence type="ECO:0000256" key="9">
    <source>
        <dbReference type="ARBA" id="ARBA00022827"/>
    </source>
</evidence>
<evidence type="ECO:0000313" key="16">
    <source>
        <dbReference type="EMBL" id="MFC4804370.1"/>
    </source>
</evidence>
<name>A0ABV9QIE7_9FIRM</name>
<dbReference type="GO" id="GO:0008531">
    <property type="term" value="F:riboflavin kinase activity"/>
    <property type="evidence" value="ECO:0007669"/>
    <property type="project" value="UniProtKB-EC"/>
</dbReference>
<dbReference type="Proteomes" id="UP001595916">
    <property type="component" value="Unassembled WGS sequence"/>
</dbReference>
<evidence type="ECO:0000256" key="4">
    <source>
        <dbReference type="ARBA" id="ARBA00022643"/>
    </source>
</evidence>
<comment type="similarity">
    <text evidence="14">Belongs to the ribF family.</text>
</comment>
<comment type="pathway">
    <text evidence="2 14">Cofactor biosynthesis; FMN biosynthesis; FMN from riboflavin (ATP route): step 1/1.</text>
</comment>
<dbReference type="SUPFAM" id="SSF82114">
    <property type="entry name" value="Riboflavin kinase-like"/>
    <property type="match status" value="1"/>
</dbReference>
<evidence type="ECO:0000256" key="10">
    <source>
        <dbReference type="ARBA" id="ARBA00022840"/>
    </source>
</evidence>
<comment type="catalytic activity">
    <reaction evidence="12 14">
        <text>riboflavin + ATP = FMN + ADP + H(+)</text>
        <dbReference type="Rhea" id="RHEA:14357"/>
        <dbReference type="ChEBI" id="CHEBI:15378"/>
        <dbReference type="ChEBI" id="CHEBI:30616"/>
        <dbReference type="ChEBI" id="CHEBI:57986"/>
        <dbReference type="ChEBI" id="CHEBI:58210"/>
        <dbReference type="ChEBI" id="CHEBI:456216"/>
        <dbReference type="EC" id="2.7.1.26"/>
    </reaction>
</comment>
<comment type="caution">
    <text evidence="16">The sequence shown here is derived from an EMBL/GenBank/DDBJ whole genome shotgun (WGS) entry which is preliminary data.</text>
</comment>
<dbReference type="Pfam" id="PF01687">
    <property type="entry name" value="Flavokinase"/>
    <property type="match status" value="1"/>
</dbReference>
<evidence type="ECO:0000256" key="8">
    <source>
        <dbReference type="ARBA" id="ARBA00022777"/>
    </source>
</evidence>
<keyword evidence="5 14" id="KW-0808">Transferase</keyword>
<evidence type="ECO:0000256" key="14">
    <source>
        <dbReference type="PIRNR" id="PIRNR004491"/>
    </source>
</evidence>
<protein>
    <recommendedName>
        <fullName evidence="14">Riboflavin biosynthesis protein</fullName>
    </recommendedName>
    <domain>
        <recommendedName>
            <fullName evidence="14">Riboflavin kinase</fullName>
            <ecNumber evidence="14">2.7.1.26</ecNumber>
        </recommendedName>
        <alternativeName>
            <fullName evidence="14">Flavokinase</fullName>
        </alternativeName>
    </domain>
    <domain>
        <recommendedName>
            <fullName evidence="14">FMN adenylyltransferase</fullName>
            <ecNumber evidence="14">2.7.7.2</ecNumber>
        </recommendedName>
        <alternativeName>
            <fullName evidence="14">FAD pyrophosphorylase</fullName>
        </alternativeName>
        <alternativeName>
            <fullName evidence="14">FAD synthase</fullName>
        </alternativeName>
    </domain>
</protein>
<comment type="pathway">
    <text evidence="1 14">Cofactor biosynthesis; FAD biosynthesis; FAD from FMN: step 1/1.</text>
</comment>
<evidence type="ECO:0000256" key="11">
    <source>
        <dbReference type="ARBA" id="ARBA00023268"/>
    </source>
</evidence>
<dbReference type="InterPro" id="IPR015864">
    <property type="entry name" value="FAD_synthase"/>
</dbReference>
<feature type="domain" description="Riboflavin kinase" evidence="15">
    <location>
        <begin position="181"/>
        <end position="307"/>
    </location>
</feature>
<gene>
    <name evidence="16" type="ORF">ACFO4R_04670</name>
</gene>
<dbReference type="InterPro" id="IPR014729">
    <property type="entry name" value="Rossmann-like_a/b/a_fold"/>
</dbReference>
<dbReference type="Pfam" id="PF06574">
    <property type="entry name" value="FAD_syn"/>
    <property type="match status" value="1"/>
</dbReference>
<dbReference type="PANTHER" id="PTHR22749">
    <property type="entry name" value="RIBOFLAVIN KINASE/FMN ADENYLYLTRANSFERASE"/>
    <property type="match status" value="1"/>
</dbReference>
<dbReference type="SMART" id="SM00904">
    <property type="entry name" value="Flavokinase"/>
    <property type="match status" value="1"/>
</dbReference>
<keyword evidence="7 14" id="KW-0547">Nucleotide-binding</keyword>
<dbReference type="EC" id="2.7.7.2" evidence="14"/>
<evidence type="ECO:0000256" key="12">
    <source>
        <dbReference type="ARBA" id="ARBA00047880"/>
    </source>
</evidence>
<keyword evidence="4 14" id="KW-0288">FMN</keyword>
<dbReference type="RefSeq" id="WP_379787877.1">
    <property type="nucleotide sequence ID" value="NZ_JBHSHL010000014.1"/>
</dbReference>
<evidence type="ECO:0000256" key="6">
    <source>
        <dbReference type="ARBA" id="ARBA00022695"/>
    </source>
</evidence>
<evidence type="ECO:0000256" key="13">
    <source>
        <dbReference type="ARBA" id="ARBA00049494"/>
    </source>
</evidence>
<keyword evidence="6 14" id="KW-0548">Nucleotidyltransferase</keyword>
<dbReference type="CDD" id="cd02064">
    <property type="entry name" value="FAD_synthetase_N"/>
    <property type="match status" value="1"/>
</dbReference>
<dbReference type="InterPro" id="IPR023468">
    <property type="entry name" value="Riboflavin_kinase"/>
</dbReference>
<dbReference type="EC" id="2.7.1.26" evidence="14"/>
<evidence type="ECO:0000259" key="15">
    <source>
        <dbReference type="SMART" id="SM00904"/>
    </source>
</evidence>
<evidence type="ECO:0000256" key="2">
    <source>
        <dbReference type="ARBA" id="ARBA00005201"/>
    </source>
</evidence>
<dbReference type="Gene3D" id="3.40.50.620">
    <property type="entry name" value="HUPs"/>
    <property type="match status" value="1"/>
</dbReference>
<organism evidence="16 17">
    <name type="scientific">Filifactor villosus</name>
    <dbReference type="NCBI Taxonomy" id="29374"/>
    <lineage>
        <taxon>Bacteria</taxon>
        <taxon>Bacillati</taxon>
        <taxon>Bacillota</taxon>
        <taxon>Clostridia</taxon>
        <taxon>Peptostreptococcales</taxon>
        <taxon>Filifactoraceae</taxon>
        <taxon>Filifactor</taxon>
    </lineage>
</organism>
<sequence>MRFDEYINEIDITEDTVITIGNFDGVHKGHKKLLDLTLKLSREHALKSVVFTYSNHPLEFVMNKSISKLTLNEERDRLFYEMGIDYILSVPFDETIMNLSTRAFIEHILIENLNAKFLVLGEDARFGKGREGSAAGIKAIAENLGLKVEIVPLYFEDGLRISSTSVRELIKQGSLETANNYLGRIYSISGKVVHGKKNGRKIGFPTANVDYDSKVVLPGIGVYYTIVEHNNRHYLGATSVGYNPTVTELAKTVYLEVNLFNFSQDIYGEEITVYFCKKIRNEMKFDSLEELKNQIRKDKEMITKLFLSENFADKQRKLFTTDKVCDIIM</sequence>
<evidence type="ECO:0000256" key="1">
    <source>
        <dbReference type="ARBA" id="ARBA00004726"/>
    </source>
</evidence>
<dbReference type="InterPro" id="IPR023465">
    <property type="entry name" value="Riboflavin_kinase_dom_sf"/>
</dbReference>
<keyword evidence="10 14" id="KW-0067">ATP-binding</keyword>
<reference evidence="17" key="1">
    <citation type="journal article" date="2019" name="Int. J. Syst. Evol. Microbiol.">
        <title>The Global Catalogue of Microorganisms (GCM) 10K type strain sequencing project: providing services to taxonomists for standard genome sequencing and annotation.</title>
        <authorList>
            <consortium name="The Broad Institute Genomics Platform"/>
            <consortium name="The Broad Institute Genome Sequencing Center for Infectious Disease"/>
            <person name="Wu L."/>
            <person name="Ma J."/>
        </authorList>
    </citation>
    <scope>NUCLEOTIDE SEQUENCE [LARGE SCALE GENOMIC DNA]</scope>
    <source>
        <strain evidence="17">CCUG 46385</strain>
    </source>
</reference>
<dbReference type="PIRSF" id="PIRSF004491">
    <property type="entry name" value="FAD_Synth"/>
    <property type="match status" value="1"/>
</dbReference>
<keyword evidence="3 14" id="KW-0285">Flavoprotein</keyword>
<proteinExistence type="inferred from homology"/>
<dbReference type="GO" id="GO:0003919">
    <property type="term" value="F:FMN adenylyltransferase activity"/>
    <property type="evidence" value="ECO:0007669"/>
    <property type="project" value="UniProtKB-EC"/>
</dbReference>
<dbReference type="InterPro" id="IPR002606">
    <property type="entry name" value="Riboflavin_kinase_bac"/>
</dbReference>
<keyword evidence="17" id="KW-1185">Reference proteome</keyword>
<keyword evidence="11" id="KW-0511">Multifunctional enzyme</keyword>
<dbReference type="NCBIfam" id="NF004162">
    <property type="entry name" value="PRK05627.1-5"/>
    <property type="match status" value="1"/>
</dbReference>
<evidence type="ECO:0000256" key="5">
    <source>
        <dbReference type="ARBA" id="ARBA00022679"/>
    </source>
</evidence>
<evidence type="ECO:0000256" key="3">
    <source>
        <dbReference type="ARBA" id="ARBA00022630"/>
    </source>
</evidence>
<keyword evidence="8 14" id="KW-0418">Kinase</keyword>
<keyword evidence="9 14" id="KW-0274">FAD</keyword>
<accession>A0ABV9QIE7</accession>
<evidence type="ECO:0000256" key="7">
    <source>
        <dbReference type="ARBA" id="ARBA00022741"/>
    </source>
</evidence>
<dbReference type="NCBIfam" id="TIGR00083">
    <property type="entry name" value="ribF"/>
    <property type="match status" value="1"/>
</dbReference>
<dbReference type="PANTHER" id="PTHR22749:SF6">
    <property type="entry name" value="RIBOFLAVIN KINASE"/>
    <property type="match status" value="1"/>
</dbReference>
<dbReference type="EMBL" id="JBHSHL010000014">
    <property type="protein sequence ID" value="MFC4804370.1"/>
    <property type="molecule type" value="Genomic_DNA"/>
</dbReference>
<comment type="catalytic activity">
    <reaction evidence="13 14">
        <text>FMN + ATP + H(+) = FAD + diphosphate</text>
        <dbReference type="Rhea" id="RHEA:17237"/>
        <dbReference type="ChEBI" id="CHEBI:15378"/>
        <dbReference type="ChEBI" id="CHEBI:30616"/>
        <dbReference type="ChEBI" id="CHEBI:33019"/>
        <dbReference type="ChEBI" id="CHEBI:57692"/>
        <dbReference type="ChEBI" id="CHEBI:58210"/>
        <dbReference type="EC" id="2.7.7.2"/>
    </reaction>
</comment>
<dbReference type="SUPFAM" id="SSF52374">
    <property type="entry name" value="Nucleotidylyl transferase"/>
    <property type="match status" value="1"/>
</dbReference>
<dbReference type="InterPro" id="IPR015865">
    <property type="entry name" value="Riboflavin_kinase_bac/euk"/>
</dbReference>